<protein>
    <recommendedName>
        <fullName evidence="4">TerB family tellurite resistance protein</fullName>
    </recommendedName>
</protein>
<dbReference type="HOGENOM" id="CLU_109280_0_0_10"/>
<feature type="chain" id="PRO_5003558587" description="TerB family tellurite resistance protein" evidence="1">
    <location>
        <begin position="23"/>
        <end position="209"/>
    </location>
</feature>
<sequence>MKSIRILLSVLLILGATNYSRAQSTEIQQLLLNVEKLSQFKNILSDMKKGYQILNTGYNAVKNVSQGNFSLHEVFIDGLMLVNPEVRKYHKVADIITYQKDIVSEYKTAFNRFKSSGTFSEQEISYLSKVYGQLFDQSVNNLDALMNVVTSSKLRMSDDERLQAIDRIFADTQDKLSFLRDFNKQASLLNLQRQKEKNDIQNLQKIYQP</sequence>
<dbReference type="Proteomes" id="UP000002774">
    <property type="component" value="Chromosome"/>
</dbReference>
<dbReference type="eggNOG" id="COG0497">
    <property type="taxonomic scope" value="Bacteria"/>
</dbReference>
<name>H1YHF3_9SPHI</name>
<keyword evidence="1" id="KW-0732">Signal</keyword>
<dbReference type="EMBL" id="CM001403">
    <property type="protein sequence ID" value="EHQ25487.1"/>
    <property type="molecule type" value="Genomic_DNA"/>
</dbReference>
<feature type="signal peptide" evidence="1">
    <location>
        <begin position="1"/>
        <end position="22"/>
    </location>
</feature>
<accession>H1YHF3</accession>
<evidence type="ECO:0000313" key="3">
    <source>
        <dbReference type="Proteomes" id="UP000002774"/>
    </source>
</evidence>
<dbReference type="AlphaFoldDB" id="H1YHF3"/>
<evidence type="ECO:0000256" key="1">
    <source>
        <dbReference type="SAM" id="SignalP"/>
    </source>
</evidence>
<evidence type="ECO:0000313" key="2">
    <source>
        <dbReference type="EMBL" id="EHQ25487.1"/>
    </source>
</evidence>
<gene>
    <name evidence="2" type="ORF">Mucpa_1325</name>
</gene>
<proteinExistence type="predicted"/>
<dbReference type="OrthoDB" id="826958at2"/>
<dbReference type="STRING" id="714943.Mucpa_1325"/>
<reference evidence="2" key="1">
    <citation type="submission" date="2011-09" db="EMBL/GenBank/DDBJ databases">
        <title>The permanent draft genome of Mucilaginibacter paludis DSM 18603.</title>
        <authorList>
            <consortium name="US DOE Joint Genome Institute (JGI-PGF)"/>
            <person name="Lucas S."/>
            <person name="Han J."/>
            <person name="Lapidus A."/>
            <person name="Bruce D."/>
            <person name="Goodwin L."/>
            <person name="Pitluck S."/>
            <person name="Peters L."/>
            <person name="Kyrpides N."/>
            <person name="Mavromatis K."/>
            <person name="Ivanova N."/>
            <person name="Mikhailova N."/>
            <person name="Held B."/>
            <person name="Detter J.C."/>
            <person name="Tapia R."/>
            <person name="Han C."/>
            <person name="Land M."/>
            <person name="Hauser L."/>
            <person name="Markowitz V."/>
            <person name="Cheng J.-F."/>
            <person name="Hugenholtz P."/>
            <person name="Woyke T."/>
            <person name="Wu D."/>
            <person name="Tindall B."/>
            <person name="Brambilla E."/>
            <person name="Klenk H.-P."/>
            <person name="Eisen J.A."/>
        </authorList>
    </citation>
    <scope>NUCLEOTIDE SEQUENCE [LARGE SCALE GENOMIC DNA]</scope>
    <source>
        <strain evidence="2">DSM 18603</strain>
    </source>
</reference>
<evidence type="ECO:0008006" key="4">
    <source>
        <dbReference type="Google" id="ProtNLM"/>
    </source>
</evidence>
<keyword evidence="3" id="KW-1185">Reference proteome</keyword>
<organism evidence="2 3">
    <name type="scientific">Mucilaginibacter paludis DSM 18603</name>
    <dbReference type="NCBI Taxonomy" id="714943"/>
    <lineage>
        <taxon>Bacteria</taxon>
        <taxon>Pseudomonadati</taxon>
        <taxon>Bacteroidota</taxon>
        <taxon>Sphingobacteriia</taxon>
        <taxon>Sphingobacteriales</taxon>
        <taxon>Sphingobacteriaceae</taxon>
        <taxon>Mucilaginibacter</taxon>
    </lineage>
</organism>
<dbReference type="RefSeq" id="WP_008505257.1">
    <property type="nucleotide sequence ID" value="NZ_CM001403.1"/>
</dbReference>